<name>A0ABM0GTB8_SACKO</name>
<feature type="compositionally biased region" description="Basic and acidic residues" evidence="1">
    <location>
        <begin position="30"/>
        <end position="41"/>
    </location>
</feature>
<organism evidence="2 3">
    <name type="scientific">Saccoglossus kowalevskii</name>
    <name type="common">Acorn worm</name>
    <dbReference type="NCBI Taxonomy" id="10224"/>
    <lineage>
        <taxon>Eukaryota</taxon>
        <taxon>Metazoa</taxon>
        <taxon>Hemichordata</taxon>
        <taxon>Enteropneusta</taxon>
        <taxon>Harrimaniidae</taxon>
        <taxon>Saccoglossus</taxon>
    </lineage>
</organism>
<evidence type="ECO:0000313" key="2">
    <source>
        <dbReference type="Proteomes" id="UP000694865"/>
    </source>
</evidence>
<protein>
    <submittedName>
        <fullName evidence="3">Protein-associating with the carboxyl-terminal domain of ezrin-like</fullName>
    </submittedName>
</protein>
<reference evidence="3" key="1">
    <citation type="submission" date="2025-08" db="UniProtKB">
        <authorList>
            <consortium name="RefSeq"/>
        </authorList>
    </citation>
    <scope>IDENTIFICATION</scope>
    <source>
        <tissue evidence="3">Testes</tissue>
    </source>
</reference>
<feature type="compositionally biased region" description="Acidic residues" evidence="1">
    <location>
        <begin position="8"/>
        <end position="23"/>
    </location>
</feature>
<feature type="compositionally biased region" description="Low complexity" evidence="1">
    <location>
        <begin position="67"/>
        <end position="89"/>
    </location>
</feature>
<sequence>MATKETELQIEDESWSDWGDIDQSESVATEAKEQEKVKEDWSNWGDDEKGDETLLDEPKSTVAKKQAGAMKIKSAAKKSNSSPGSSNVSPRDEKQQKGGKNVTPKDLGKEFEIPDITAKLPDPEPDFFADMVPTVKSNVVSLDELMKSSKSKSKTTKEMSNKEREAIEAEIEAELSASFGAIETTDELETGWGDDDLNLDVQAEEET</sequence>
<evidence type="ECO:0000313" key="3">
    <source>
        <dbReference type="RefSeq" id="XP_002736909.2"/>
    </source>
</evidence>
<dbReference type="Proteomes" id="UP000694865">
    <property type="component" value="Unplaced"/>
</dbReference>
<gene>
    <name evidence="3" type="primary">LOC100372478</name>
</gene>
<evidence type="ECO:0000256" key="1">
    <source>
        <dbReference type="SAM" id="MobiDB-lite"/>
    </source>
</evidence>
<feature type="region of interest" description="Disordered" evidence="1">
    <location>
        <begin position="1"/>
        <end position="112"/>
    </location>
</feature>
<keyword evidence="2" id="KW-1185">Reference proteome</keyword>
<dbReference type="GeneID" id="100372478"/>
<dbReference type="RefSeq" id="XP_002736909.2">
    <property type="nucleotide sequence ID" value="XM_002736863.2"/>
</dbReference>
<accession>A0ABM0GTB8</accession>
<proteinExistence type="predicted"/>